<reference evidence="7" key="1">
    <citation type="submission" date="2019-10" db="EMBL/GenBank/DDBJ databases">
        <authorList>
            <person name="Ashton P.M."/>
            <person name="Dallman T."/>
            <person name="Nair S."/>
            <person name="De Pinna E."/>
            <person name="Peters T."/>
            <person name="Grant K."/>
        </authorList>
    </citation>
    <scope>NUCLEOTIDE SEQUENCE</scope>
    <source>
        <strain evidence="7">821064</strain>
    </source>
</reference>
<keyword evidence="2" id="KW-0229">DNA integration</keyword>
<sequence>MARPRKYVKDNRLPPNVYYNKYSYFWKPKNNQTCITLAPIKGTSMAVLWQKYEAKKAEHNNVMTVSRLWHLFLDSPAFTELAPRTQKDYHQHQRKLLAVFGKMRADTVKTEHIRIFMDKRGLESKTQANHELASLSRVYGWGFERGYVKGNPCKGVRKFTSKPRTVYISDEQYAAIYDEATPALRVAMEVSYLCAARQGDVLEMVWGDVMDAGLFIEQNKTGTKQIKEWSPRLRSAFQLARNTMGENGKYVITNSNGEKVTSRTINKWWDKAKKAAEQKAGVPFGCTFHDIKAKAISDYEGSSRDKQLFSGHRTESQVLTYDRKVKVTPTLDIPLLSVNS</sequence>
<dbReference type="Gene3D" id="1.10.443.10">
    <property type="entry name" value="Intergrase catalytic core"/>
    <property type="match status" value="1"/>
</dbReference>
<name>A0A3V6HRX1_SALET</name>
<dbReference type="PANTHER" id="PTHR30349">
    <property type="entry name" value="PHAGE INTEGRASE-RELATED"/>
    <property type="match status" value="1"/>
</dbReference>
<evidence type="ECO:0000313" key="7">
    <source>
        <dbReference type="EMBL" id="EDH1148481.1"/>
    </source>
</evidence>
<evidence type="ECO:0000256" key="5">
    <source>
        <dbReference type="PROSITE-ProRule" id="PRU01248"/>
    </source>
</evidence>
<keyword evidence="4" id="KW-0233">DNA recombination</keyword>
<dbReference type="InterPro" id="IPR002104">
    <property type="entry name" value="Integrase_catalytic"/>
</dbReference>
<dbReference type="InterPro" id="IPR050090">
    <property type="entry name" value="Tyrosine_recombinase_XerCD"/>
</dbReference>
<organism evidence="7">
    <name type="scientific">Salmonella enterica I</name>
    <dbReference type="NCBI Taxonomy" id="59201"/>
    <lineage>
        <taxon>Bacteria</taxon>
        <taxon>Pseudomonadati</taxon>
        <taxon>Pseudomonadota</taxon>
        <taxon>Gammaproteobacteria</taxon>
        <taxon>Enterobacterales</taxon>
        <taxon>Enterobacteriaceae</taxon>
        <taxon>Salmonella</taxon>
    </lineage>
</organism>
<dbReference type="Pfam" id="PF00589">
    <property type="entry name" value="Phage_integrase"/>
    <property type="match status" value="1"/>
</dbReference>
<comment type="caution">
    <text evidence="7">The sequence shown here is derived from an EMBL/GenBank/DDBJ whole genome shotgun (WGS) entry which is preliminary data.</text>
</comment>
<dbReference type="InterPro" id="IPR010998">
    <property type="entry name" value="Integrase_recombinase_N"/>
</dbReference>
<dbReference type="InterPro" id="IPR011010">
    <property type="entry name" value="DNA_brk_join_enz"/>
</dbReference>
<comment type="similarity">
    <text evidence="1">Belongs to the 'phage' integrase family.</text>
</comment>
<dbReference type="EMBL" id="AAMGLJ010000030">
    <property type="protein sequence ID" value="EDH1148481.1"/>
    <property type="molecule type" value="Genomic_DNA"/>
</dbReference>
<evidence type="ECO:0000256" key="4">
    <source>
        <dbReference type="ARBA" id="ARBA00023172"/>
    </source>
</evidence>
<evidence type="ECO:0000256" key="3">
    <source>
        <dbReference type="ARBA" id="ARBA00023125"/>
    </source>
</evidence>
<feature type="domain" description="Core-binding (CB)" evidence="6">
    <location>
        <begin position="60"/>
        <end position="143"/>
    </location>
</feature>
<dbReference type="GO" id="GO:0003677">
    <property type="term" value="F:DNA binding"/>
    <property type="evidence" value="ECO:0007669"/>
    <property type="project" value="UniProtKB-UniRule"/>
</dbReference>
<dbReference type="SUPFAM" id="SSF56349">
    <property type="entry name" value="DNA breaking-rejoining enzymes"/>
    <property type="match status" value="1"/>
</dbReference>
<dbReference type="PROSITE" id="PS51900">
    <property type="entry name" value="CB"/>
    <property type="match status" value="1"/>
</dbReference>
<dbReference type="Gene3D" id="1.10.150.130">
    <property type="match status" value="1"/>
</dbReference>
<dbReference type="InterPro" id="IPR013762">
    <property type="entry name" value="Integrase-like_cat_sf"/>
</dbReference>
<evidence type="ECO:0000256" key="1">
    <source>
        <dbReference type="ARBA" id="ARBA00008857"/>
    </source>
</evidence>
<accession>A0A3V6HRX1</accession>
<dbReference type="InterPro" id="IPR044068">
    <property type="entry name" value="CB"/>
</dbReference>
<dbReference type="AlphaFoldDB" id="A0A3V6HRX1"/>
<gene>
    <name evidence="7" type="ORF">GCY10_22755</name>
</gene>
<proteinExistence type="inferred from homology"/>
<protein>
    <submittedName>
        <fullName evidence="7">Tyrosine-type recombinase/integrase</fullName>
    </submittedName>
</protein>
<keyword evidence="3 5" id="KW-0238">DNA-binding</keyword>
<evidence type="ECO:0000259" key="6">
    <source>
        <dbReference type="PROSITE" id="PS51900"/>
    </source>
</evidence>
<dbReference type="PANTHER" id="PTHR30349:SF41">
    <property type="entry name" value="INTEGRASE_RECOMBINASE PROTEIN MJ0367-RELATED"/>
    <property type="match status" value="1"/>
</dbReference>
<dbReference type="GO" id="GO:0015074">
    <property type="term" value="P:DNA integration"/>
    <property type="evidence" value="ECO:0007669"/>
    <property type="project" value="UniProtKB-KW"/>
</dbReference>
<evidence type="ECO:0000256" key="2">
    <source>
        <dbReference type="ARBA" id="ARBA00022908"/>
    </source>
</evidence>
<dbReference type="GO" id="GO:0006310">
    <property type="term" value="P:DNA recombination"/>
    <property type="evidence" value="ECO:0007669"/>
    <property type="project" value="UniProtKB-KW"/>
</dbReference>
<dbReference type="RefSeq" id="WP_079840279.1">
    <property type="nucleotide sequence ID" value="NZ_JBHEVX010000032.1"/>
</dbReference>